<dbReference type="GO" id="GO:0006357">
    <property type="term" value="P:regulation of transcription by RNA polymerase II"/>
    <property type="evidence" value="ECO:0007669"/>
    <property type="project" value="TreeGrafter"/>
</dbReference>
<dbReference type="PANTHER" id="PTHR46179:SF20">
    <property type="entry name" value="TRANSCRIPTION FACTOR 3A PROTEIN-RELATED"/>
    <property type="match status" value="1"/>
</dbReference>
<keyword evidence="4" id="KW-0862">Zinc</keyword>
<dbReference type="FunFam" id="3.30.160.60:FF:000303">
    <property type="entry name" value="Zinc finger protein 41"/>
    <property type="match status" value="1"/>
</dbReference>
<feature type="compositionally biased region" description="Basic and acidic residues" evidence="6">
    <location>
        <begin position="71"/>
        <end position="85"/>
    </location>
</feature>
<feature type="non-terminal residue" evidence="8">
    <location>
        <position position="945"/>
    </location>
</feature>
<name>A0A7R9L129_9ACAR</name>
<evidence type="ECO:0000256" key="3">
    <source>
        <dbReference type="ARBA" id="ARBA00022771"/>
    </source>
</evidence>
<evidence type="ECO:0000313" key="8">
    <source>
        <dbReference type="EMBL" id="CAD7632005.1"/>
    </source>
</evidence>
<dbReference type="GO" id="GO:1990837">
    <property type="term" value="F:sequence-specific double-stranded DNA binding"/>
    <property type="evidence" value="ECO:0007669"/>
    <property type="project" value="UniProtKB-ARBA"/>
</dbReference>
<feature type="domain" description="C2H2-type" evidence="7">
    <location>
        <begin position="644"/>
        <end position="671"/>
    </location>
</feature>
<keyword evidence="3 5" id="KW-0863">Zinc-finger</keyword>
<dbReference type="GO" id="GO:0008270">
    <property type="term" value="F:zinc ion binding"/>
    <property type="evidence" value="ECO:0007669"/>
    <property type="project" value="UniProtKB-KW"/>
</dbReference>
<dbReference type="Pfam" id="PF00096">
    <property type="entry name" value="zf-C2H2"/>
    <property type="match status" value="4"/>
</dbReference>
<feature type="non-terminal residue" evidence="8">
    <location>
        <position position="1"/>
    </location>
</feature>
<feature type="domain" description="C2H2-type" evidence="7">
    <location>
        <begin position="405"/>
        <end position="434"/>
    </location>
</feature>
<feature type="domain" description="C2H2-type" evidence="7">
    <location>
        <begin position="581"/>
        <end position="607"/>
    </location>
</feature>
<feature type="compositionally biased region" description="Basic and acidic residues" evidence="6">
    <location>
        <begin position="126"/>
        <end position="140"/>
    </location>
</feature>
<keyword evidence="1" id="KW-0479">Metal-binding</keyword>
<feature type="domain" description="C2H2-type" evidence="7">
    <location>
        <begin position="267"/>
        <end position="296"/>
    </location>
</feature>
<dbReference type="GO" id="GO:0005634">
    <property type="term" value="C:nucleus"/>
    <property type="evidence" value="ECO:0007669"/>
    <property type="project" value="TreeGrafter"/>
</dbReference>
<proteinExistence type="predicted"/>
<feature type="region of interest" description="Disordered" evidence="6">
    <location>
        <begin position="358"/>
        <end position="395"/>
    </location>
</feature>
<dbReference type="OrthoDB" id="10018191at2759"/>
<feature type="domain" description="C2H2-type" evidence="7">
    <location>
        <begin position="702"/>
        <end position="729"/>
    </location>
</feature>
<feature type="domain" description="C2H2-type" evidence="7">
    <location>
        <begin position="495"/>
        <end position="522"/>
    </location>
</feature>
<evidence type="ECO:0000313" key="9">
    <source>
        <dbReference type="Proteomes" id="UP000759131"/>
    </source>
</evidence>
<dbReference type="GO" id="GO:0003712">
    <property type="term" value="F:transcription coregulator activity"/>
    <property type="evidence" value="ECO:0007669"/>
    <property type="project" value="TreeGrafter"/>
</dbReference>
<feature type="domain" description="C2H2-type" evidence="7">
    <location>
        <begin position="434"/>
        <end position="464"/>
    </location>
</feature>
<dbReference type="PANTHER" id="PTHR46179">
    <property type="entry name" value="ZINC FINGER PROTEIN"/>
    <property type="match status" value="1"/>
</dbReference>
<feature type="domain" description="C2H2-type" evidence="7">
    <location>
        <begin position="551"/>
        <end position="580"/>
    </location>
</feature>
<sequence>EDNTRHETQDKGLNTREVIESDIESNDGIDCDINVESDNETIDGTVDESVVTNQTQDMRINGLNSSQTEELSQRHDNSINKTPDKGFCVEENTESDIESNDGIDCDINCDSDNETIVGSVDQNEDMNDRQDLNRNEEKSESNLNERGIQLNVKFKNNCETNSESIGSNERDNSSGDEDMDSQQNNNISEIKKQLSIRRYFCPQENCFRHYSWKKGLNYHLKNGTHECRDKTYICGINACVYKTSSKHELQKHISSEHKFISETIRPFVCNFIGCDNKYSHKTGLIRHKLKHSGQTYRCDVEECEAIFYAKEYSNRHKRIKHTSKTSLSGSDCNESETQVKIKKDNNCETNAKIKLKSNTSEAKDSETEQYNNGSSDEEMDSNSDSDYTQRQTKRTKYDTKTDGQFVCDINGCGKRYKRKVYLNEHKRIHLGHKYQCDVEECEAIFVSKKYLRTHKRNIHTNTERRFVCDFIGCDKKYYTIRDLSRHKGIHLGHTYQCEECGKCVRTTESLIKHKRIHLGETYRCSEVDCRATFTTEVYLKKHIIIRHGSKYRCDHKGCDYKTGCLSYLKSHQISHSNERQFKCSINGCDKTFKTETSFNKHQLRTHSDFFADIPWIECSHTGCQYRSKIKPDITVHMKTHSKPYRCDECGKSFGSTDCLKRHKRTHDKSSQIPCEWPECERRFTNNNVMKAHMNSHTCETTYRCQWPGCDNTYNHRNGLETHVRRVHNGLLDLKCHWPECEYSTTNPIRLHNHIDRQHKGLQDYRVKSRLNLPGTDIYNGVQIRYQRSLHDFMESYTYPFTYLISANNNNSSKPYMTMYRYIETVKPRNRADWYINTFSGEMYRGNEHNDAYTCFVYFMLITQKQCNRRYECQIPAFLGYIPDHLVNQLEGIVAYTLYPILFPKGHMLWFNIDGQPRYCFTPFYGILSQQILNHVFIKHKYDTIL</sequence>
<dbReference type="Gene3D" id="3.30.160.60">
    <property type="entry name" value="Classic Zinc Finger"/>
    <property type="match status" value="8"/>
</dbReference>
<dbReference type="PROSITE" id="PS00028">
    <property type="entry name" value="ZINC_FINGER_C2H2_1"/>
    <property type="match status" value="11"/>
</dbReference>
<dbReference type="PROSITE" id="PS50157">
    <property type="entry name" value="ZINC_FINGER_C2H2_2"/>
    <property type="match status" value="12"/>
</dbReference>
<dbReference type="Proteomes" id="UP000759131">
    <property type="component" value="Unassembled WGS sequence"/>
</dbReference>
<accession>A0A7R9L129</accession>
<feature type="domain" description="C2H2-type" evidence="7">
    <location>
        <begin position="466"/>
        <end position="495"/>
    </location>
</feature>
<evidence type="ECO:0000256" key="6">
    <source>
        <dbReference type="SAM" id="MobiDB-lite"/>
    </source>
</evidence>
<feature type="domain" description="C2H2-type" evidence="7">
    <location>
        <begin position="672"/>
        <end position="701"/>
    </location>
</feature>
<feature type="region of interest" description="Disordered" evidence="6">
    <location>
        <begin position="159"/>
        <end position="182"/>
    </location>
</feature>
<feature type="domain" description="C2H2-type" evidence="7">
    <location>
        <begin position="296"/>
        <end position="326"/>
    </location>
</feature>
<feature type="domain" description="C2H2-type" evidence="7">
    <location>
        <begin position="522"/>
        <end position="552"/>
    </location>
</feature>
<evidence type="ECO:0000256" key="2">
    <source>
        <dbReference type="ARBA" id="ARBA00022737"/>
    </source>
</evidence>
<dbReference type="InterPro" id="IPR036236">
    <property type="entry name" value="Znf_C2H2_sf"/>
</dbReference>
<evidence type="ECO:0000256" key="4">
    <source>
        <dbReference type="ARBA" id="ARBA00022833"/>
    </source>
</evidence>
<feature type="region of interest" description="Disordered" evidence="6">
    <location>
        <begin position="65"/>
        <end position="85"/>
    </location>
</feature>
<protein>
    <recommendedName>
        <fullName evidence="7">C2H2-type domain-containing protein</fullName>
    </recommendedName>
</protein>
<evidence type="ECO:0000256" key="1">
    <source>
        <dbReference type="ARBA" id="ARBA00022723"/>
    </source>
</evidence>
<dbReference type="SUPFAM" id="SSF57667">
    <property type="entry name" value="beta-beta-alpha zinc fingers"/>
    <property type="match status" value="8"/>
</dbReference>
<dbReference type="AlphaFoldDB" id="A0A7R9L129"/>
<dbReference type="InterPro" id="IPR051061">
    <property type="entry name" value="Zinc_finger_trans_reg"/>
</dbReference>
<dbReference type="InterPro" id="IPR013087">
    <property type="entry name" value="Znf_C2H2_type"/>
</dbReference>
<organism evidence="8">
    <name type="scientific">Medioppia subpectinata</name>
    <dbReference type="NCBI Taxonomy" id="1979941"/>
    <lineage>
        <taxon>Eukaryota</taxon>
        <taxon>Metazoa</taxon>
        <taxon>Ecdysozoa</taxon>
        <taxon>Arthropoda</taxon>
        <taxon>Chelicerata</taxon>
        <taxon>Arachnida</taxon>
        <taxon>Acari</taxon>
        <taxon>Acariformes</taxon>
        <taxon>Sarcoptiformes</taxon>
        <taxon>Oribatida</taxon>
        <taxon>Brachypylina</taxon>
        <taxon>Oppioidea</taxon>
        <taxon>Oppiidae</taxon>
        <taxon>Medioppia</taxon>
    </lineage>
</organism>
<reference evidence="8" key="1">
    <citation type="submission" date="2020-11" db="EMBL/GenBank/DDBJ databases">
        <authorList>
            <person name="Tran Van P."/>
        </authorList>
    </citation>
    <scope>NUCLEOTIDE SEQUENCE</scope>
</reference>
<keyword evidence="9" id="KW-1185">Reference proteome</keyword>
<evidence type="ECO:0000256" key="5">
    <source>
        <dbReference type="PROSITE-ProRule" id="PRU00042"/>
    </source>
</evidence>
<dbReference type="EMBL" id="OC864869">
    <property type="protein sequence ID" value="CAD7632005.1"/>
    <property type="molecule type" value="Genomic_DNA"/>
</dbReference>
<dbReference type="EMBL" id="CAJPIZ010010294">
    <property type="protein sequence ID" value="CAG2112435.1"/>
    <property type="molecule type" value="Genomic_DNA"/>
</dbReference>
<gene>
    <name evidence="8" type="ORF">OSB1V03_LOCUS12412</name>
</gene>
<feature type="region of interest" description="Disordered" evidence="6">
    <location>
        <begin position="116"/>
        <end position="146"/>
    </location>
</feature>
<keyword evidence="2" id="KW-0677">Repeat</keyword>
<dbReference type="SMART" id="SM00355">
    <property type="entry name" value="ZnF_C2H2"/>
    <property type="match status" value="16"/>
</dbReference>
<evidence type="ECO:0000259" key="7">
    <source>
        <dbReference type="PROSITE" id="PS50157"/>
    </source>
</evidence>